<evidence type="ECO:0000313" key="2">
    <source>
        <dbReference type="Proteomes" id="UP001365542"/>
    </source>
</evidence>
<sequence>MWGDLANMNRAFLENTSASKLLGGHMYLPYEIHVQILSYLDIEDQAAASITGFQPWQQILSQSEVLQKLRYNKEKPFLSDEFHPFMNYGRNWLGITVRGSKIEAYNLYKLRLLDTEVLKRPGRYKYTRRGNELVSFCYQRLYSDFENPRRKVDISSCSFLDEPFLSPYEDSQGSPALESYFPYNPNRGYTNRIREKFPVVVTTSVGYPSEAVFHVFRVSGDEILGFTLRRFLLFIARRLEVILGGYLECQPEVDINGGPQASDNDFGLRMDPNKKYELFVHQKRHDKEIGVQVLIVPCDDEERSYVINTISRRRKWKLQQLGSMTVSCV</sequence>
<reference evidence="1 2" key="1">
    <citation type="submission" date="2019-10" db="EMBL/GenBank/DDBJ databases">
        <authorList>
            <person name="Palmer J.M."/>
        </authorList>
    </citation>
    <scope>NUCLEOTIDE SEQUENCE [LARGE SCALE GENOMIC DNA]</scope>
    <source>
        <strain evidence="1 2">TWF694</strain>
    </source>
</reference>
<keyword evidence="2" id="KW-1185">Reference proteome</keyword>
<dbReference type="Proteomes" id="UP001365542">
    <property type="component" value="Unassembled WGS sequence"/>
</dbReference>
<evidence type="ECO:0008006" key="3">
    <source>
        <dbReference type="Google" id="ProtNLM"/>
    </source>
</evidence>
<dbReference type="SUPFAM" id="SSF81383">
    <property type="entry name" value="F-box domain"/>
    <property type="match status" value="1"/>
</dbReference>
<protein>
    <recommendedName>
        <fullName evidence="3">F-box domain-containing protein</fullName>
    </recommendedName>
</protein>
<dbReference type="InterPro" id="IPR036047">
    <property type="entry name" value="F-box-like_dom_sf"/>
</dbReference>
<comment type="caution">
    <text evidence="1">The sequence shown here is derived from an EMBL/GenBank/DDBJ whole genome shotgun (WGS) entry which is preliminary data.</text>
</comment>
<dbReference type="EMBL" id="JAVHJO010000010">
    <property type="protein sequence ID" value="KAK6535620.1"/>
    <property type="molecule type" value="Genomic_DNA"/>
</dbReference>
<gene>
    <name evidence="1" type="ORF">TWF694_002075</name>
</gene>
<name>A0AAV9X4H1_9PEZI</name>
<dbReference type="AlphaFoldDB" id="A0AAV9X4H1"/>
<evidence type="ECO:0000313" key="1">
    <source>
        <dbReference type="EMBL" id="KAK6535620.1"/>
    </source>
</evidence>
<proteinExistence type="predicted"/>
<accession>A0AAV9X4H1</accession>
<organism evidence="1 2">
    <name type="scientific">Orbilia ellipsospora</name>
    <dbReference type="NCBI Taxonomy" id="2528407"/>
    <lineage>
        <taxon>Eukaryota</taxon>
        <taxon>Fungi</taxon>
        <taxon>Dikarya</taxon>
        <taxon>Ascomycota</taxon>
        <taxon>Pezizomycotina</taxon>
        <taxon>Orbiliomycetes</taxon>
        <taxon>Orbiliales</taxon>
        <taxon>Orbiliaceae</taxon>
        <taxon>Orbilia</taxon>
    </lineage>
</organism>